<dbReference type="GO" id="GO:0006279">
    <property type="term" value="P:premeiotic DNA replication"/>
    <property type="evidence" value="ECO:0007669"/>
    <property type="project" value="UniProtKB-ARBA"/>
</dbReference>
<dbReference type="PROSITE" id="PS50051">
    <property type="entry name" value="MCM_2"/>
    <property type="match status" value="1"/>
</dbReference>
<dbReference type="Pfam" id="PF17855">
    <property type="entry name" value="MCM_lid"/>
    <property type="match status" value="1"/>
</dbReference>
<comment type="function">
    <text evidence="12">Acts as component of the MCM2-7 complex (MCM complex) which is the replicative helicase essential for 'once per cell cycle' DNA replication initiation and elongation in eukaryotic cells. The active ATPase sites in the MCM2-7 ring are formed through the interaction surfaces of two neighboring subunits such that a critical structure of a conserved arginine finger motif is provided in trans relative to the ATP-binding site of the Walker A box of the adjacent subunit. The six ATPase active sites, however, are likely to contribute differentially to the complex helicase activity.</text>
</comment>
<dbReference type="InterPro" id="IPR018525">
    <property type="entry name" value="MCM_CS"/>
</dbReference>
<dbReference type="SUPFAM" id="SSF50249">
    <property type="entry name" value="Nucleic acid-binding proteins"/>
    <property type="match status" value="1"/>
</dbReference>
<evidence type="ECO:0000256" key="9">
    <source>
        <dbReference type="ARBA" id="ARBA00023306"/>
    </source>
</evidence>
<dbReference type="GO" id="GO:0043596">
    <property type="term" value="C:nuclear replication fork"/>
    <property type="evidence" value="ECO:0007669"/>
    <property type="project" value="UniProtKB-ARBA"/>
</dbReference>
<evidence type="ECO:0000256" key="10">
    <source>
        <dbReference type="ARBA" id="ARBA00048432"/>
    </source>
</evidence>
<sequence>VKPLLVVNAYSCDMCGCEIFQEVMQRQFTPLSECPSEQCKTNRARGQLHMQTRASKFLRFQEVKLQELASTTDQVPVGHIPRTMTVHLYESLVRSCSPGDVVDVAGIFLPTPYTGFRGMRAGLIADTYLEAHHVHQMKKQYTQMQATPAVQRRIDELAADPDAYTKLAKSIAPEIYGHEDVKKALLLQLISGVTKQVQDGMRIRGDINVCLMGDPGVAKSQMLKYISKVAPRGVYTTGRGSSGVGLTAAVMRDPVTDEMVLEGGALVLADNGICCIDEFDKMDDADRTAIHEVMEQQTVSISKAGITTTLNARTSILAAANPAFGRYNLRRSPSENINLPAALLSRFDILFLMLDRPTRDDDARLAEHVAYVHMHGRHPDFDFDVLEPEMIRQYIARARHHRPVVPRPVGEYLVGAYVQIRQQDEQERRAPTNSNAGAPATGSVTWASPRTLLAITRLAQAHARICLRDIVTDADVDEALRLLDAAKSSLLDTDAQQQRRRERNTPSDAIFRILSQMGAEARAAAAAATMADEDEEEERPMSVRFTDALARVADHGWSEAQLRTCIQEYQDLGVLMLNRARTVITFTQ</sequence>
<dbReference type="InterPro" id="IPR031327">
    <property type="entry name" value="MCM"/>
</dbReference>
<dbReference type="SUPFAM" id="SSF52540">
    <property type="entry name" value="P-loop containing nucleoside triphosphate hydrolases"/>
    <property type="match status" value="1"/>
</dbReference>
<dbReference type="EC" id="3.6.4.12" evidence="12"/>
<feature type="non-terminal residue" evidence="15">
    <location>
        <position position="1"/>
    </location>
</feature>
<dbReference type="InterPro" id="IPR008050">
    <property type="entry name" value="MCM7"/>
</dbReference>
<evidence type="ECO:0000256" key="1">
    <source>
        <dbReference type="ARBA" id="ARBA00004123"/>
    </source>
</evidence>
<dbReference type="InterPro" id="IPR041562">
    <property type="entry name" value="MCM_lid"/>
</dbReference>
<dbReference type="PRINTS" id="PR01657">
    <property type="entry name" value="MCMFAMILY"/>
</dbReference>
<dbReference type="PANTHER" id="PTHR11630">
    <property type="entry name" value="DNA REPLICATION LICENSING FACTOR MCM FAMILY MEMBER"/>
    <property type="match status" value="1"/>
</dbReference>
<dbReference type="GO" id="GO:0005656">
    <property type="term" value="C:nuclear pre-replicative complex"/>
    <property type="evidence" value="ECO:0007669"/>
    <property type="project" value="UniProtKB-ARBA"/>
</dbReference>
<dbReference type="GO" id="GO:0017116">
    <property type="term" value="F:single-stranded DNA helicase activity"/>
    <property type="evidence" value="ECO:0007669"/>
    <property type="project" value="TreeGrafter"/>
</dbReference>
<dbReference type="GO" id="GO:0006271">
    <property type="term" value="P:DNA strand elongation involved in DNA replication"/>
    <property type="evidence" value="ECO:0007669"/>
    <property type="project" value="TreeGrafter"/>
</dbReference>
<dbReference type="GO" id="GO:0005524">
    <property type="term" value="F:ATP binding"/>
    <property type="evidence" value="ECO:0007669"/>
    <property type="project" value="UniProtKB-KW"/>
</dbReference>
<dbReference type="FunFam" id="2.20.28.10:FF:000004">
    <property type="entry name" value="DNA replication licensing factor MCM7"/>
    <property type="match status" value="1"/>
</dbReference>
<dbReference type="Proteomes" id="UP000271241">
    <property type="component" value="Unassembled WGS sequence"/>
</dbReference>
<dbReference type="SMART" id="SM00382">
    <property type="entry name" value="AAA"/>
    <property type="match status" value="1"/>
</dbReference>
<organism evidence="15 16">
    <name type="scientific">Thamnocephalis sphaerospora</name>
    <dbReference type="NCBI Taxonomy" id="78915"/>
    <lineage>
        <taxon>Eukaryota</taxon>
        <taxon>Fungi</taxon>
        <taxon>Fungi incertae sedis</taxon>
        <taxon>Zoopagomycota</taxon>
        <taxon>Zoopagomycotina</taxon>
        <taxon>Zoopagomycetes</taxon>
        <taxon>Zoopagales</taxon>
        <taxon>Sigmoideomycetaceae</taxon>
        <taxon>Thamnocephalis</taxon>
    </lineage>
</organism>
<evidence type="ECO:0000256" key="6">
    <source>
        <dbReference type="ARBA" id="ARBA00022840"/>
    </source>
</evidence>
<keyword evidence="2 12" id="KW-0235">DNA replication</keyword>
<dbReference type="InterPro" id="IPR012340">
    <property type="entry name" value="NA-bd_OB-fold"/>
</dbReference>
<dbReference type="GO" id="GO:0000727">
    <property type="term" value="P:double-strand break repair via break-induced replication"/>
    <property type="evidence" value="ECO:0007669"/>
    <property type="project" value="TreeGrafter"/>
</dbReference>
<gene>
    <name evidence="12" type="primary">MCM7</name>
    <name evidence="15" type="ORF">THASP1DRAFT_17464</name>
</gene>
<dbReference type="PANTHER" id="PTHR11630:SF26">
    <property type="entry name" value="DNA REPLICATION LICENSING FACTOR MCM7"/>
    <property type="match status" value="1"/>
</dbReference>
<keyword evidence="5 12" id="KW-0347">Helicase</keyword>
<dbReference type="GO" id="GO:0003697">
    <property type="term" value="F:single-stranded DNA binding"/>
    <property type="evidence" value="ECO:0007669"/>
    <property type="project" value="TreeGrafter"/>
</dbReference>
<comment type="subcellular location">
    <subcellularLocation>
        <location evidence="1 12">Nucleus</location>
    </subcellularLocation>
</comment>
<dbReference type="GO" id="GO:0031261">
    <property type="term" value="C:DNA replication preinitiation complex"/>
    <property type="evidence" value="ECO:0007669"/>
    <property type="project" value="UniProtKB-ARBA"/>
</dbReference>
<name>A0A4P9XML7_9FUNG</name>
<dbReference type="STRING" id="78915.A0A4P9XML7"/>
<evidence type="ECO:0000313" key="16">
    <source>
        <dbReference type="Proteomes" id="UP000271241"/>
    </source>
</evidence>
<dbReference type="EMBL" id="KZ992756">
    <property type="protein sequence ID" value="RKP07163.1"/>
    <property type="molecule type" value="Genomic_DNA"/>
</dbReference>
<keyword evidence="3 11" id="KW-0547">Nucleotide-binding</keyword>
<evidence type="ECO:0000256" key="4">
    <source>
        <dbReference type="ARBA" id="ARBA00022801"/>
    </source>
</evidence>
<feature type="domain" description="MCM C-terminal AAA(+) ATPase" evidence="14">
    <location>
        <begin position="163"/>
        <end position="369"/>
    </location>
</feature>
<reference evidence="16" key="1">
    <citation type="journal article" date="2018" name="Nat. Microbiol.">
        <title>Leveraging single-cell genomics to expand the fungal tree of life.</title>
        <authorList>
            <person name="Ahrendt S.R."/>
            <person name="Quandt C.A."/>
            <person name="Ciobanu D."/>
            <person name="Clum A."/>
            <person name="Salamov A."/>
            <person name="Andreopoulos B."/>
            <person name="Cheng J.F."/>
            <person name="Woyke T."/>
            <person name="Pelin A."/>
            <person name="Henrissat B."/>
            <person name="Reynolds N.K."/>
            <person name="Benny G.L."/>
            <person name="Smith M.E."/>
            <person name="James T.Y."/>
            <person name="Grigoriev I.V."/>
        </authorList>
    </citation>
    <scope>NUCLEOTIDE SEQUENCE [LARGE SCALE GENOMIC DNA]</scope>
    <source>
        <strain evidence="16">RSA 1356</strain>
    </source>
</reference>
<evidence type="ECO:0000256" key="8">
    <source>
        <dbReference type="ARBA" id="ARBA00023242"/>
    </source>
</evidence>
<evidence type="ECO:0000256" key="11">
    <source>
        <dbReference type="RuleBase" id="RU004070"/>
    </source>
</evidence>
<dbReference type="CDD" id="cd17758">
    <property type="entry name" value="MCM7"/>
    <property type="match status" value="1"/>
</dbReference>
<dbReference type="Gene3D" id="3.40.50.300">
    <property type="entry name" value="P-loop containing nucleotide triphosphate hydrolases"/>
    <property type="match status" value="1"/>
</dbReference>
<dbReference type="Pfam" id="PF17207">
    <property type="entry name" value="MCM_OB"/>
    <property type="match status" value="1"/>
</dbReference>
<comment type="similarity">
    <text evidence="11">Belongs to the MCM family.</text>
</comment>
<evidence type="ECO:0000256" key="3">
    <source>
        <dbReference type="ARBA" id="ARBA00022741"/>
    </source>
</evidence>
<feature type="region of interest" description="Disordered" evidence="13">
    <location>
        <begin position="424"/>
        <end position="443"/>
    </location>
</feature>
<dbReference type="GO" id="GO:0016887">
    <property type="term" value="F:ATP hydrolysis activity"/>
    <property type="evidence" value="ECO:0007669"/>
    <property type="project" value="RHEA"/>
</dbReference>
<dbReference type="InterPro" id="IPR001208">
    <property type="entry name" value="MCM_dom"/>
</dbReference>
<evidence type="ECO:0000256" key="13">
    <source>
        <dbReference type="SAM" id="MobiDB-lite"/>
    </source>
</evidence>
<dbReference type="PRINTS" id="PR01663">
    <property type="entry name" value="MCMPROTEIN7"/>
</dbReference>
<dbReference type="InterPro" id="IPR027417">
    <property type="entry name" value="P-loop_NTPase"/>
</dbReference>
<evidence type="ECO:0000256" key="2">
    <source>
        <dbReference type="ARBA" id="ARBA00022705"/>
    </source>
</evidence>
<evidence type="ECO:0000313" key="15">
    <source>
        <dbReference type="EMBL" id="RKP07163.1"/>
    </source>
</evidence>
<accession>A0A4P9XML7</accession>
<comment type="catalytic activity">
    <reaction evidence="10">
        <text>ATP + H2O = ADP + phosphate + H(+)</text>
        <dbReference type="Rhea" id="RHEA:13065"/>
        <dbReference type="ChEBI" id="CHEBI:15377"/>
        <dbReference type="ChEBI" id="CHEBI:15378"/>
        <dbReference type="ChEBI" id="CHEBI:30616"/>
        <dbReference type="ChEBI" id="CHEBI:43474"/>
        <dbReference type="ChEBI" id="CHEBI:456216"/>
        <dbReference type="EC" id="3.6.4.12"/>
    </reaction>
    <physiologicalReaction direction="left-to-right" evidence="10">
        <dbReference type="Rhea" id="RHEA:13066"/>
    </physiologicalReaction>
</comment>
<dbReference type="FunFam" id="3.40.50.300:FF:000288">
    <property type="entry name" value="DNA replication licensing factor MCM7"/>
    <property type="match status" value="1"/>
</dbReference>
<evidence type="ECO:0000256" key="5">
    <source>
        <dbReference type="ARBA" id="ARBA00022806"/>
    </source>
</evidence>
<evidence type="ECO:0000259" key="14">
    <source>
        <dbReference type="PROSITE" id="PS50051"/>
    </source>
</evidence>
<dbReference type="SMART" id="SM00350">
    <property type="entry name" value="MCM"/>
    <property type="match status" value="1"/>
</dbReference>
<dbReference type="InterPro" id="IPR033762">
    <property type="entry name" value="MCM_OB"/>
</dbReference>
<dbReference type="Pfam" id="PF00493">
    <property type="entry name" value="MCM"/>
    <property type="match status" value="1"/>
</dbReference>
<dbReference type="GO" id="GO:0006270">
    <property type="term" value="P:DNA replication initiation"/>
    <property type="evidence" value="ECO:0007669"/>
    <property type="project" value="InterPro"/>
</dbReference>
<dbReference type="Gene3D" id="2.40.50.140">
    <property type="entry name" value="Nucleic acid-binding proteins"/>
    <property type="match status" value="1"/>
</dbReference>
<feature type="compositionally biased region" description="Polar residues" evidence="13">
    <location>
        <begin position="431"/>
        <end position="443"/>
    </location>
</feature>
<dbReference type="GO" id="GO:0042555">
    <property type="term" value="C:MCM complex"/>
    <property type="evidence" value="ECO:0007669"/>
    <property type="project" value="InterPro"/>
</dbReference>
<evidence type="ECO:0000256" key="12">
    <source>
        <dbReference type="RuleBase" id="RU365012"/>
    </source>
</evidence>
<keyword evidence="16" id="KW-1185">Reference proteome</keyword>
<protein>
    <recommendedName>
        <fullName evidence="12">DNA replication licensing factor MCM7</fullName>
        <ecNumber evidence="12">3.6.4.12</ecNumber>
    </recommendedName>
</protein>
<dbReference type="Pfam" id="PF24901">
    <property type="entry name" value="WHD_MCM7"/>
    <property type="match status" value="1"/>
</dbReference>
<dbReference type="InterPro" id="IPR003593">
    <property type="entry name" value="AAA+_ATPase"/>
</dbReference>
<keyword evidence="9 12" id="KW-0131">Cell cycle</keyword>
<dbReference type="PROSITE" id="PS00847">
    <property type="entry name" value="MCM_1"/>
    <property type="match status" value="1"/>
</dbReference>
<evidence type="ECO:0000256" key="7">
    <source>
        <dbReference type="ARBA" id="ARBA00023125"/>
    </source>
</evidence>
<keyword evidence="7 11" id="KW-0238">DNA-binding</keyword>
<keyword evidence="4 12" id="KW-0378">Hydrolase</keyword>
<proteinExistence type="inferred from homology"/>
<dbReference type="AlphaFoldDB" id="A0A4P9XML7"/>
<keyword evidence="6 11" id="KW-0067">ATP-binding</keyword>
<dbReference type="OrthoDB" id="3207464at2759"/>
<keyword evidence="8 12" id="KW-0539">Nucleus</keyword>